<dbReference type="Gene3D" id="3.20.20.80">
    <property type="entry name" value="Glycosidases"/>
    <property type="match status" value="1"/>
</dbReference>
<comment type="similarity">
    <text evidence="1">Belongs to the glycosyl hydrolase 25 family.</text>
</comment>
<feature type="chain" id="PRO_5042261991" evidence="4">
    <location>
        <begin position="20"/>
        <end position="254"/>
    </location>
</feature>
<dbReference type="CDD" id="cd06412">
    <property type="entry name" value="GH25_CH-type"/>
    <property type="match status" value="1"/>
</dbReference>
<keyword evidence="4" id="KW-0732">Signal</keyword>
<evidence type="ECO:0000256" key="3">
    <source>
        <dbReference type="ARBA" id="ARBA00023295"/>
    </source>
</evidence>
<dbReference type="GO" id="GO:0016052">
    <property type="term" value="P:carbohydrate catabolic process"/>
    <property type="evidence" value="ECO:0007669"/>
    <property type="project" value="TreeGrafter"/>
</dbReference>
<evidence type="ECO:0000313" key="6">
    <source>
        <dbReference type="Proteomes" id="UP001215598"/>
    </source>
</evidence>
<dbReference type="PANTHER" id="PTHR34135:SF2">
    <property type="entry name" value="LYSOZYME"/>
    <property type="match status" value="1"/>
</dbReference>
<keyword evidence="6" id="KW-1185">Reference proteome</keyword>
<sequence length="254" mass="26897">MKLLPVILLAAIQFTLCSGVAVVFRDAVKRAQPQGIDVSHFQTTVDWATVKASGVSFVYIKATEGTTFVDPTFSSKYTGATTAGLIRGGYHFAHPDISSGATQANYFLAHGKYCVSLPGACLNFVVGGGWSADGITLPGALDIEYNPDGAECYGLSASAMVSWISDFSSTYHAATTRYPVIYTTTDWWTTCTGNSAAFATNNPLWIAHYASSVGTLPAGWSFTTFWQYADSGANPGDQDSFNGDAAGLKRLATG</sequence>
<reference evidence="5" key="1">
    <citation type="submission" date="2023-03" db="EMBL/GenBank/DDBJ databases">
        <title>Massive genome expansion in bonnet fungi (Mycena s.s.) driven by repeated elements and novel gene families across ecological guilds.</title>
        <authorList>
            <consortium name="Lawrence Berkeley National Laboratory"/>
            <person name="Harder C.B."/>
            <person name="Miyauchi S."/>
            <person name="Viragh M."/>
            <person name="Kuo A."/>
            <person name="Thoen E."/>
            <person name="Andreopoulos B."/>
            <person name="Lu D."/>
            <person name="Skrede I."/>
            <person name="Drula E."/>
            <person name="Henrissat B."/>
            <person name="Morin E."/>
            <person name="Kohler A."/>
            <person name="Barry K."/>
            <person name="LaButti K."/>
            <person name="Morin E."/>
            <person name="Salamov A."/>
            <person name="Lipzen A."/>
            <person name="Mereny Z."/>
            <person name="Hegedus B."/>
            <person name="Baldrian P."/>
            <person name="Stursova M."/>
            <person name="Weitz H."/>
            <person name="Taylor A."/>
            <person name="Grigoriev I.V."/>
            <person name="Nagy L.G."/>
            <person name="Martin F."/>
            <person name="Kauserud H."/>
        </authorList>
    </citation>
    <scope>NUCLEOTIDE SEQUENCE</scope>
    <source>
        <strain evidence="5">CBHHK182m</strain>
    </source>
</reference>
<evidence type="ECO:0000256" key="4">
    <source>
        <dbReference type="SAM" id="SignalP"/>
    </source>
</evidence>
<dbReference type="SMART" id="SM00641">
    <property type="entry name" value="Glyco_25"/>
    <property type="match status" value="1"/>
</dbReference>
<dbReference type="Pfam" id="PF01183">
    <property type="entry name" value="Glyco_hydro_25"/>
    <property type="match status" value="1"/>
</dbReference>
<evidence type="ECO:0000256" key="1">
    <source>
        <dbReference type="ARBA" id="ARBA00010646"/>
    </source>
</evidence>
<keyword evidence="3" id="KW-0326">Glycosidase</keyword>
<dbReference type="Proteomes" id="UP001215598">
    <property type="component" value="Unassembled WGS sequence"/>
</dbReference>
<keyword evidence="2 5" id="KW-0378">Hydrolase</keyword>
<dbReference type="GO" id="GO:0016998">
    <property type="term" value="P:cell wall macromolecule catabolic process"/>
    <property type="evidence" value="ECO:0007669"/>
    <property type="project" value="InterPro"/>
</dbReference>
<feature type="signal peptide" evidence="4">
    <location>
        <begin position="1"/>
        <end position="19"/>
    </location>
</feature>
<dbReference type="GO" id="GO:0009253">
    <property type="term" value="P:peptidoglycan catabolic process"/>
    <property type="evidence" value="ECO:0007669"/>
    <property type="project" value="InterPro"/>
</dbReference>
<comment type="caution">
    <text evidence="5">The sequence shown here is derived from an EMBL/GenBank/DDBJ whole genome shotgun (WGS) entry which is preliminary data.</text>
</comment>
<dbReference type="SUPFAM" id="SSF51445">
    <property type="entry name" value="(Trans)glycosidases"/>
    <property type="match status" value="1"/>
</dbReference>
<dbReference type="EMBL" id="JARKIB010000125">
    <property type="protein sequence ID" value="KAJ7735770.1"/>
    <property type="molecule type" value="Genomic_DNA"/>
</dbReference>
<gene>
    <name evidence="5" type="ORF">B0H16DRAFT_1731199</name>
</gene>
<protein>
    <submittedName>
        <fullName evidence="5">Glycoside hydrolase family 25 protein</fullName>
    </submittedName>
</protein>
<dbReference type="PANTHER" id="PTHR34135">
    <property type="entry name" value="LYSOZYME"/>
    <property type="match status" value="1"/>
</dbReference>
<dbReference type="InterPro" id="IPR018077">
    <property type="entry name" value="Glyco_hydro_fam25_subgr"/>
</dbReference>
<name>A0AAD7MWZ6_9AGAR</name>
<dbReference type="InterPro" id="IPR002053">
    <property type="entry name" value="Glyco_hydro_25"/>
</dbReference>
<organism evidence="5 6">
    <name type="scientific">Mycena metata</name>
    <dbReference type="NCBI Taxonomy" id="1033252"/>
    <lineage>
        <taxon>Eukaryota</taxon>
        <taxon>Fungi</taxon>
        <taxon>Dikarya</taxon>
        <taxon>Basidiomycota</taxon>
        <taxon>Agaricomycotina</taxon>
        <taxon>Agaricomycetes</taxon>
        <taxon>Agaricomycetidae</taxon>
        <taxon>Agaricales</taxon>
        <taxon>Marasmiineae</taxon>
        <taxon>Mycenaceae</taxon>
        <taxon>Mycena</taxon>
    </lineage>
</organism>
<dbReference type="InterPro" id="IPR017853">
    <property type="entry name" value="GH"/>
</dbReference>
<dbReference type="PROSITE" id="PS51904">
    <property type="entry name" value="GLYCOSYL_HYDROL_F25_2"/>
    <property type="match status" value="1"/>
</dbReference>
<dbReference type="GO" id="GO:0003796">
    <property type="term" value="F:lysozyme activity"/>
    <property type="evidence" value="ECO:0007669"/>
    <property type="project" value="InterPro"/>
</dbReference>
<accession>A0AAD7MWZ6</accession>
<proteinExistence type="inferred from homology"/>
<evidence type="ECO:0000256" key="2">
    <source>
        <dbReference type="ARBA" id="ARBA00022801"/>
    </source>
</evidence>
<evidence type="ECO:0000313" key="5">
    <source>
        <dbReference type="EMBL" id="KAJ7735770.1"/>
    </source>
</evidence>
<dbReference type="AlphaFoldDB" id="A0AAD7MWZ6"/>